<keyword evidence="1" id="KW-0812">Transmembrane</keyword>
<evidence type="ECO:0000313" key="2">
    <source>
        <dbReference type="EMBL" id="TWR25437.1"/>
    </source>
</evidence>
<evidence type="ECO:0000313" key="3">
    <source>
        <dbReference type="Proteomes" id="UP000318010"/>
    </source>
</evidence>
<keyword evidence="1" id="KW-0472">Membrane</keyword>
<evidence type="ECO:0000256" key="1">
    <source>
        <dbReference type="SAM" id="Phobius"/>
    </source>
</evidence>
<protein>
    <submittedName>
        <fullName evidence="2">DUF4199 domain-containing protein</fullName>
    </submittedName>
</protein>
<accession>A0A563U1E8</accession>
<sequence length="182" mass="20318">MDTFAPNPTKIASKWAIIYVVVTIVITYTFQFLNLDQNSPIKYVIYLPFIAFCFLTEKEFKDRLGGFVTFGKAFSAGFRYALFTGILYSLFLFIYLKVLNPTIMQTLIDTQEAALANKGQSQQAIDKSNRIMTAYGPVLFAVGSAISTTIFGCIVSLVSAAILKREPSVYDMPDEQKIDPTV</sequence>
<feature type="transmembrane region" description="Helical" evidence="1">
    <location>
        <begin position="12"/>
        <end position="33"/>
    </location>
</feature>
<reference evidence="2 3" key="1">
    <citation type="submission" date="2019-07" db="EMBL/GenBank/DDBJ databases">
        <authorList>
            <person name="Kim J."/>
        </authorList>
    </citation>
    <scope>NUCLEOTIDE SEQUENCE [LARGE SCALE GENOMIC DNA]</scope>
    <source>
        <strain evidence="2 3">MJ1a</strain>
    </source>
</reference>
<dbReference type="RefSeq" id="WP_146271920.1">
    <property type="nucleotide sequence ID" value="NZ_VOEI01000004.1"/>
</dbReference>
<feature type="transmembrane region" description="Helical" evidence="1">
    <location>
        <begin position="77"/>
        <end position="96"/>
    </location>
</feature>
<gene>
    <name evidence="2" type="ORF">FPZ42_12615</name>
</gene>
<dbReference type="EMBL" id="VOEI01000004">
    <property type="protein sequence ID" value="TWR25437.1"/>
    <property type="molecule type" value="Genomic_DNA"/>
</dbReference>
<comment type="caution">
    <text evidence="2">The sequence shown here is derived from an EMBL/GenBank/DDBJ whole genome shotgun (WGS) entry which is preliminary data.</text>
</comment>
<name>A0A563U1E8_9SPHI</name>
<feature type="transmembrane region" description="Helical" evidence="1">
    <location>
        <begin position="138"/>
        <end position="163"/>
    </location>
</feature>
<keyword evidence="3" id="KW-1185">Reference proteome</keyword>
<dbReference type="Proteomes" id="UP000318010">
    <property type="component" value="Unassembled WGS sequence"/>
</dbReference>
<dbReference type="AlphaFoldDB" id="A0A563U1E8"/>
<dbReference type="Pfam" id="PF13858">
    <property type="entry name" value="DUF4199"/>
    <property type="match status" value="1"/>
</dbReference>
<proteinExistence type="predicted"/>
<keyword evidence="1" id="KW-1133">Transmembrane helix</keyword>
<dbReference type="InterPro" id="IPR025250">
    <property type="entry name" value="DUF4199"/>
</dbReference>
<feature type="transmembrane region" description="Helical" evidence="1">
    <location>
        <begin position="39"/>
        <end position="56"/>
    </location>
</feature>
<dbReference type="OrthoDB" id="1122768at2"/>
<organism evidence="2 3">
    <name type="scientific">Mucilaginibacter achroorhodeus</name>
    <dbReference type="NCBI Taxonomy" id="2599294"/>
    <lineage>
        <taxon>Bacteria</taxon>
        <taxon>Pseudomonadati</taxon>
        <taxon>Bacteroidota</taxon>
        <taxon>Sphingobacteriia</taxon>
        <taxon>Sphingobacteriales</taxon>
        <taxon>Sphingobacteriaceae</taxon>
        <taxon>Mucilaginibacter</taxon>
    </lineage>
</organism>